<dbReference type="Proteomes" id="UP000821865">
    <property type="component" value="Chromosome 3"/>
</dbReference>
<protein>
    <submittedName>
        <fullName evidence="1">Uncharacterized protein</fullName>
    </submittedName>
</protein>
<accession>A0ACB8D6E1</accession>
<dbReference type="EMBL" id="CM023472">
    <property type="protein sequence ID" value="KAH7959834.1"/>
    <property type="molecule type" value="Genomic_DNA"/>
</dbReference>
<gene>
    <name evidence="1" type="ORF">HPB49_014098</name>
</gene>
<keyword evidence="2" id="KW-1185">Reference proteome</keyword>
<reference evidence="1" key="1">
    <citation type="submission" date="2020-05" db="EMBL/GenBank/DDBJ databases">
        <title>Large-scale comparative analyses of tick genomes elucidate their genetic diversity and vector capacities.</title>
        <authorList>
            <person name="Jia N."/>
            <person name="Wang J."/>
            <person name="Shi W."/>
            <person name="Du L."/>
            <person name="Sun Y."/>
            <person name="Zhan W."/>
            <person name="Jiang J."/>
            <person name="Wang Q."/>
            <person name="Zhang B."/>
            <person name="Ji P."/>
            <person name="Sakyi L.B."/>
            <person name="Cui X."/>
            <person name="Yuan T."/>
            <person name="Jiang B."/>
            <person name="Yang W."/>
            <person name="Lam T.T.-Y."/>
            <person name="Chang Q."/>
            <person name="Ding S."/>
            <person name="Wang X."/>
            <person name="Zhu J."/>
            <person name="Ruan X."/>
            <person name="Zhao L."/>
            <person name="Wei J."/>
            <person name="Que T."/>
            <person name="Du C."/>
            <person name="Cheng J."/>
            <person name="Dai P."/>
            <person name="Han X."/>
            <person name="Huang E."/>
            <person name="Gao Y."/>
            <person name="Liu J."/>
            <person name="Shao H."/>
            <person name="Ye R."/>
            <person name="Li L."/>
            <person name="Wei W."/>
            <person name="Wang X."/>
            <person name="Wang C."/>
            <person name="Yang T."/>
            <person name="Huo Q."/>
            <person name="Li W."/>
            <person name="Guo W."/>
            <person name="Chen H."/>
            <person name="Zhou L."/>
            <person name="Ni X."/>
            <person name="Tian J."/>
            <person name="Zhou Y."/>
            <person name="Sheng Y."/>
            <person name="Liu T."/>
            <person name="Pan Y."/>
            <person name="Xia L."/>
            <person name="Li J."/>
            <person name="Zhao F."/>
            <person name="Cao W."/>
        </authorList>
    </citation>
    <scope>NUCLEOTIDE SEQUENCE</scope>
    <source>
        <strain evidence="1">Dsil-2018</strain>
    </source>
</reference>
<comment type="caution">
    <text evidence="1">The sequence shown here is derived from an EMBL/GenBank/DDBJ whole genome shotgun (WGS) entry which is preliminary data.</text>
</comment>
<proteinExistence type="predicted"/>
<sequence length="808" mass="88807">MGTTEGTCASPETLVGAGALNAVASLDGKRARTQKRNREGGTGVKFPPARSESSVATAATSGMSPTGPEGVTDGLTTAQSIKHSANTAGYRRSKASLSKSILSPQLEESFYEKIAVMRRSPQPAMGKSSVIDCPASFSVALICGTFVVLVIVFAAILPRRKNHTSAKTCETEDCLVHAILLKRGLNKSVDPCYDFSAYVCSRWTQKQVAFREKVYSAMDSLRFSWYHRFADTLRLGSLKLPVGKKPLAMYQMCMDDSSSAGEHLQSPLLSDFLLNMPLGWLGAFHKSLSSVSLAVLLAYKWQAPFWLTVTVLDGDRSSSGRRCVVIRPGAYVPIFLTHHRIAAVAYGEYMKAYVTAYFPKGDAQVLNDTFIYATRDMEADLLGQLNSVISQKKQPAQLTFGELDATVPLHGSATRGGWLRNFQEAVSLQPPLTQEDHVLVSHIPLLETLAGLVAKYGDRMLTFLLLWEFVQLYTPLSDLSLLPTRFGSKTKADVYRHVYCAHHVEASFKVLVLSLSVAAGFSAANRDHIDARFDCLVSVALEKVNASTWLDDQSKGRVADKLALVKKRMWPPESLLAEDALEAIYANVSDNESSVAEFWIKTRRIMREMNATSDYKDASRLPGNNFPLYIDYDYILNSVELATGVAAPPVYYRNGTDAMFYGGLGFLMAMQLVKSIDEEGLGWAAAKSIVDSILSNSSRRAYHDRVLCLNGSGTKRVFPEIPALEIAYSALKTSNRDEPEHLALAADLPEGKVFFLTICYMTCTAPGHSDPIAADCNKLAQNSEYFARVYHCPKGSRMNPHKKCSFFS</sequence>
<evidence type="ECO:0000313" key="1">
    <source>
        <dbReference type="EMBL" id="KAH7959834.1"/>
    </source>
</evidence>
<organism evidence="1 2">
    <name type="scientific">Dermacentor silvarum</name>
    <name type="common">Tick</name>
    <dbReference type="NCBI Taxonomy" id="543639"/>
    <lineage>
        <taxon>Eukaryota</taxon>
        <taxon>Metazoa</taxon>
        <taxon>Ecdysozoa</taxon>
        <taxon>Arthropoda</taxon>
        <taxon>Chelicerata</taxon>
        <taxon>Arachnida</taxon>
        <taxon>Acari</taxon>
        <taxon>Parasitiformes</taxon>
        <taxon>Ixodida</taxon>
        <taxon>Ixodoidea</taxon>
        <taxon>Ixodidae</taxon>
        <taxon>Rhipicephalinae</taxon>
        <taxon>Dermacentor</taxon>
    </lineage>
</organism>
<evidence type="ECO:0000313" key="2">
    <source>
        <dbReference type="Proteomes" id="UP000821865"/>
    </source>
</evidence>
<name>A0ACB8D6E1_DERSI</name>